<feature type="compositionally biased region" description="Polar residues" evidence="1">
    <location>
        <begin position="1607"/>
        <end position="1623"/>
    </location>
</feature>
<feature type="region of interest" description="Disordered" evidence="1">
    <location>
        <begin position="681"/>
        <end position="851"/>
    </location>
</feature>
<sequence>MTNRTTPSSSLPRPRTNSTVVPSTSLPSSVPSPPFKPTPPSALLASHNSNPNASRSPSFSSQAGSPSSNMTSMPSTSTQRTLKKPIPGARSASGSVGLKEKGQETRKPLNRKVSSVLLPPADKSNGGNANEGSSFNGAKNRVELPNAPATVRSNSIKRKPVPVTDEHATSTTPGPNVPFVTASEAESSTGYQRKPTRPPPNPRPRVSSVTACPSHSTSSVLLPRPTNRTVSPSPAPSPSNSTISNTLQNSSRASTPSSRFTNQSTTSSPSTSKITVTSPTRKPSSRLRAPSLATKSTSSTPSLPSLPSSQQVTPKSPSRSPPKPNQSQSSAASSSRTIRSAPSSVRRLSQVQGASPNASGVSSPSAPEIPVSRRPVQQPTSTSSVIPPSRLRTPSLGNISLPSKVTSTVNTTPPARRLRTSSTVTSGNANIADTSAFTSPSTTSASVIRPVRAIPSSTSDTSSAPRRLPNTPPSVPTSLGPAATSTTIKAFLFPPIEGGDETSGGSLYSQTSASQKEDAMLQPEPNGLTGREDHNQQKALETLMNAKVTPSADVSQPSRNPSLSNRNASSTSTMLRSSRSSATSETPTRALTVETRTKKTTTSKSLLRPSGPREPLSAKTPTSAPTEYLTSTTAFPASSPDISTLPAVASRLRPPSPPVPTLTPNRSFSSLISIYTSSTIGAPSSSVLSSPSPSLSEASSDTGMWRRVAPPPTSIFGFGMSGSARSCDEGKGKRGRIPSFEDPSSGANEREDVDLTKRREKSMSIGTVRAHDGLGGMMRDEDGRTVGDDPDGSRAPPSTHSISFPNSSSPPALTSSLHSRMSPVPRTHRLSQSITPATIFTTPSATSPNRARYSAKRLSFVQRLGADDMKRLLSKPAVVSGYSSPSDSENHAHRKPSTPVFGTTPTLPVSPRRRVASEESRRTTSKYEDFNSASDVTSKRPVTAASNWVAPWDVQEGNGVSSATPAEVKKGFNLLSRTPSLRRLASEELMTWRKEKEVKSTSKEAKKTRNILRKPSLKNLPTLEGSSSSNLCPPRSNARSPSPARSGSGNTSSSRASSPTRALLKPVLSPAPRTPAEEIMMAYKQQAAREQIIERDFGDEVKAGEVFAMEEKDRNAARKLRDIEVGMGIRNDETAMSSSTATPVQDPTPAKHPPSLAPTAKMGSLPKREGHASTATQGRKRQPEQLPAAPHNPHSPSYNLLESTTGQVVAIGSEKDAFLPSFWDTPAINVASQLGVGNGDVLPKTSQPPMTSSDVNLHSSVGTGRASLQERRSSLLRPLTVSPPEPRNLRMSLDRSREAARPAVAAFDLHSPSASRTNHSTLASSIPISYGTKASKGGIWNLMKRRISAGGLRENYHQSGDSEASLSNTPPPVPPLPKGLVATNVHPPTKLKSPTAPPTPMGPLGSPYAATSPVPLKPRRSMGDWRPGTSPGASKAHTTSSTSSITTGPSATTRSWSPASPCNPPGESRSSSSSYGEEVPTLLSSKKRNAEVLQQHILSPSELSRLQRDFEQEYEKNDRLATTRPVLSKIVAGTPSTSVVTFPRSTRTGPSIRKSDEWMIVGNPVDPPSFSLPVPRYKPRNPSSPSRPSTAPVLPPALPTPIKSMKTPVTSPSHHILSLQKTFTSDDKPGTLPQSRKSTSAIPRPSVSSSSVPSPSRSGVVFRELPSFSRTVKDTWTEKEKADKWDDLLLRSDLAGGTLHLGAADRLESDDLELRLSVADPEDDRNLS</sequence>
<evidence type="ECO:0000313" key="3">
    <source>
        <dbReference type="Proteomes" id="UP001049176"/>
    </source>
</evidence>
<feature type="compositionally biased region" description="Polar residues" evidence="1">
    <location>
        <begin position="125"/>
        <end position="137"/>
    </location>
</feature>
<name>A0A9P7UL47_9AGAR</name>
<feature type="compositionally biased region" description="Polar residues" evidence="1">
    <location>
        <begin position="503"/>
        <end position="514"/>
    </location>
</feature>
<feature type="region of interest" description="Disordered" evidence="1">
    <location>
        <begin position="1133"/>
        <end position="1200"/>
    </location>
</feature>
<feature type="compositionally biased region" description="Low complexity" evidence="1">
    <location>
        <begin position="568"/>
        <end position="590"/>
    </location>
</feature>
<evidence type="ECO:0000313" key="2">
    <source>
        <dbReference type="EMBL" id="KAG7086120.1"/>
    </source>
</evidence>
<feature type="compositionally biased region" description="Basic and acidic residues" evidence="1">
    <location>
        <begin position="98"/>
        <end position="107"/>
    </location>
</feature>
<feature type="compositionally biased region" description="Polar residues" evidence="1">
    <location>
        <begin position="552"/>
        <end position="567"/>
    </location>
</feature>
<feature type="compositionally biased region" description="Basic and acidic residues" evidence="1">
    <location>
        <begin position="778"/>
        <end position="787"/>
    </location>
</feature>
<dbReference type="EMBL" id="CM032190">
    <property type="protein sequence ID" value="KAG7086120.1"/>
    <property type="molecule type" value="Genomic_DNA"/>
</dbReference>
<proteinExistence type="predicted"/>
<feature type="compositionally biased region" description="Polar residues" evidence="1">
    <location>
        <begin position="346"/>
        <end position="365"/>
    </location>
</feature>
<feature type="compositionally biased region" description="Low complexity" evidence="1">
    <location>
        <begin position="1643"/>
        <end position="1660"/>
    </location>
</feature>
<feature type="compositionally biased region" description="Polar residues" evidence="1">
    <location>
        <begin position="830"/>
        <end position="849"/>
    </location>
</feature>
<feature type="compositionally biased region" description="Basic and acidic residues" evidence="1">
    <location>
        <begin position="748"/>
        <end position="757"/>
    </location>
</feature>
<evidence type="ECO:0000256" key="1">
    <source>
        <dbReference type="SAM" id="MobiDB-lite"/>
    </source>
</evidence>
<feature type="compositionally biased region" description="Low complexity" evidence="1">
    <location>
        <begin position="18"/>
        <end position="29"/>
    </location>
</feature>
<feature type="compositionally biased region" description="Low complexity" evidence="1">
    <location>
        <begin position="1033"/>
        <end position="1060"/>
    </location>
</feature>
<dbReference type="GeneID" id="66071155"/>
<feature type="compositionally biased region" description="Low complexity" evidence="1">
    <location>
        <begin position="264"/>
        <end position="280"/>
    </location>
</feature>
<feature type="compositionally biased region" description="Low complexity" evidence="1">
    <location>
        <begin position="1580"/>
        <end position="1592"/>
    </location>
</feature>
<feature type="compositionally biased region" description="Low complexity" evidence="1">
    <location>
        <begin position="290"/>
        <end position="318"/>
    </location>
</feature>
<feature type="compositionally biased region" description="Pro residues" evidence="1">
    <location>
        <begin position="30"/>
        <end position="40"/>
    </location>
</feature>
<feature type="compositionally biased region" description="Polar residues" evidence="1">
    <location>
        <begin position="375"/>
        <end position="386"/>
    </location>
</feature>
<feature type="compositionally biased region" description="Basic and acidic residues" evidence="1">
    <location>
        <begin position="985"/>
        <end position="1007"/>
    </location>
</feature>
<feature type="compositionally biased region" description="Polar residues" evidence="1">
    <location>
        <begin position="1357"/>
        <end position="1368"/>
    </location>
</feature>
<feature type="compositionally biased region" description="Low complexity" evidence="1">
    <location>
        <begin position="432"/>
        <end position="446"/>
    </location>
</feature>
<feature type="compositionally biased region" description="Basic and acidic residues" evidence="1">
    <location>
        <begin position="915"/>
        <end position="929"/>
    </location>
</feature>
<dbReference type="Proteomes" id="UP001049176">
    <property type="component" value="Chromosome 10"/>
</dbReference>
<feature type="compositionally biased region" description="Low complexity" evidence="1">
    <location>
        <begin position="325"/>
        <end position="344"/>
    </location>
</feature>
<accession>A0A9P7UL47</accession>
<protein>
    <submittedName>
        <fullName evidence="2">Uncharacterized protein</fullName>
    </submittedName>
</protein>
<feature type="region of interest" description="Disordered" evidence="1">
    <location>
        <begin position="878"/>
        <end position="966"/>
    </location>
</feature>
<feature type="compositionally biased region" description="Polar residues" evidence="1">
    <location>
        <begin position="207"/>
        <end position="230"/>
    </location>
</feature>
<dbReference type="RefSeq" id="XP_043002591.1">
    <property type="nucleotide sequence ID" value="XM_043158993.1"/>
</dbReference>
<feature type="compositionally biased region" description="Low complexity" evidence="1">
    <location>
        <begin position="45"/>
        <end position="78"/>
    </location>
</feature>
<feature type="region of interest" description="Disordered" evidence="1">
    <location>
        <begin position="1354"/>
        <end position="1482"/>
    </location>
</feature>
<feature type="compositionally biased region" description="Polar residues" evidence="1">
    <location>
        <begin position="247"/>
        <end position="263"/>
    </location>
</feature>
<organism evidence="2 3">
    <name type="scientific">Marasmius oreades</name>
    <name type="common">fairy-ring Marasmius</name>
    <dbReference type="NCBI Taxonomy" id="181124"/>
    <lineage>
        <taxon>Eukaryota</taxon>
        <taxon>Fungi</taxon>
        <taxon>Dikarya</taxon>
        <taxon>Basidiomycota</taxon>
        <taxon>Agaricomycotina</taxon>
        <taxon>Agaricomycetes</taxon>
        <taxon>Agaricomycetidae</taxon>
        <taxon>Agaricales</taxon>
        <taxon>Marasmiineae</taxon>
        <taxon>Marasmiaceae</taxon>
        <taxon>Marasmius</taxon>
    </lineage>
</organism>
<feature type="region of interest" description="Disordered" evidence="1">
    <location>
        <begin position="494"/>
        <end position="532"/>
    </location>
</feature>
<keyword evidence="3" id="KW-1185">Reference proteome</keyword>
<feature type="compositionally biased region" description="Polar residues" evidence="1">
    <location>
        <begin position="796"/>
        <end position="819"/>
    </location>
</feature>
<dbReference type="KEGG" id="more:E1B28_002079"/>
<feature type="compositionally biased region" description="Polar residues" evidence="1">
    <location>
        <begin position="455"/>
        <end position="464"/>
    </location>
</feature>
<feature type="region of interest" description="Disordered" evidence="1">
    <location>
        <begin position="1"/>
        <end position="482"/>
    </location>
</feature>
<feature type="region of interest" description="Disordered" evidence="1">
    <location>
        <begin position="545"/>
        <end position="626"/>
    </location>
</feature>
<feature type="region of interest" description="Disordered" evidence="1">
    <location>
        <begin position="985"/>
        <end position="1076"/>
    </location>
</feature>
<feature type="compositionally biased region" description="Polar residues" evidence="1">
    <location>
        <begin position="1134"/>
        <end position="1145"/>
    </location>
</feature>
<feature type="compositionally biased region" description="Polar residues" evidence="1">
    <location>
        <begin position="420"/>
        <end position="431"/>
    </location>
</feature>
<feature type="compositionally biased region" description="Polar residues" evidence="1">
    <location>
        <begin position="1632"/>
        <end position="1641"/>
    </location>
</feature>
<dbReference type="OrthoDB" id="3364707at2759"/>
<feature type="compositionally biased region" description="Polar residues" evidence="1">
    <location>
        <begin position="395"/>
        <end position="413"/>
    </location>
</feature>
<feature type="compositionally biased region" description="Polar residues" evidence="1">
    <location>
        <begin position="1"/>
        <end position="17"/>
    </location>
</feature>
<reference evidence="2" key="1">
    <citation type="journal article" date="2021" name="Genome Biol. Evol.">
        <title>The assembled and annotated genome of the fairy-ring fungus Marasmius oreades.</title>
        <authorList>
            <person name="Hiltunen M."/>
            <person name="Ament-Velasquez S.L."/>
            <person name="Johannesson H."/>
        </authorList>
    </citation>
    <scope>NUCLEOTIDE SEQUENCE</scope>
    <source>
        <strain evidence="2">03SP1</strain>
    </source>
</reference>
<feature type="region of interest" description="Disordered" evidence="1">
    <location>
        <begin position="1569"/>
        <end position="1660"/>
    </location>
</feature>
<comment type="caution">
    <text evidence="2">The sequence shown here is derived from an EMBL/GenBank/DDBJ whole genome shotgun (WGS) entry which is preliminary data.</text>
</comment>
<gene>
    <name evidence="2" type="ORF">E1B28_002079</name>
</gene>
<feature type="compositionally biased region" description="Low complexity" evidence="1">
    <location>
        <begin position="1433"/>
        <end position="1453"/>
    </location>
</feature>
<feature type="compositionally biased region" description="Low complexity" evidence="1">
    <location>
        <begin position="681"/>
        <end position="700"/>
    </location>
</feature>